<evidence type="ECO:0000313" key="3">
    <source>
        <dbReference type="EMBL" id="WGV16180.1"/>
    </source>
</evidence>
<dbReference type="InterPro" id="IPR009057">
    <property type="entry name" value="Homeodomain-like_sf"/>
</dbReference>
<feature type="domain" description="GAF" evidence="1">
    <location>
        <begin position="71"/>
        <end position="180"/>
    </location>
</feature>
<accession>A0ABY8Q789</accession>
<evidence type="ECO:0000313" key="4">
    <source>
        <dbReference type="Proteomes" id="UP001230978"/>
    </source>
</evidence>
<proteinExistence type="predicted"/>
<keyword evidence="4" id="KW-1185">Reference proteome</keyword>
<dbReference type="Pfam" id="PF02954">
    <property type="entry name" value="HTH_8"/>
    <property type="match status" value="1"/>
</dbReference>
<dbReference type="Gene3D" id="3.30.450.40">
    <property type="match status" value="1"/>
</dbReference>
<dbReference type="RefSeq" id="WP_281466271.1">
    <property type="nucleotide sequence ID" value="NZ_CP124535.1"/>
</dbReference>
<dbReference type="Gene3D" id="1.10.10.60">
    <property type="entry name" value="Homeodomain-like"/>
    <property type="match status" value="1"/>
</dbReference>
<protein>
    <submittedName>
        <fullName evidence="3">Helix-turn-helix domain-containing protein</fullName>
    </submittedName>
</protein>
<feature type="domain" description="DNA binding HTH" evidence="2">
    <location>
        <begin position="274"/>
        <end position="312"/>
    </location>
</feature>
<evidence type="ECO:0000259" key="1">
    <source>
        <dbReference type="Pfam" id="PF01590"/>
    </source>
</evidence>
<dbReference type="Proteomes" id="UP001230978">
    <property type="component" value="Chromosome"/>
</dbReference>
<reference evidence="3 4" key="1">
    <citation type="submission" date="2023-04" db="EMBL/GenBank/DDBJ databases">
        <title>YMD61, complete Genome.</title>
        <authorList>
            <person name="Zhang J."/>
        </authorList>
    </citation>
    <scope>NUCLEOTIDE SEQUENCE [LARGE SCALE GENOMIC DNA]</scope>
    <source>
        <strain evidence="3 4">YMD61</strain>
    </source>
</reference>
<sequence>MPSPASQHVTRVETAIRAGHAARSALAASWARSATLYRLDPADARLENRLSAAELALAQERAGVLLPTAAPHLDRLFQTVGGLGACIVLADTDGVALDRRGNAGDDRDFTAAGLWTGTAWSEAQAGTNGIGTCLAEARPVTIHRDQHFLARNIGLSCSSAPVFGADGALTAVIDVSTARADLPEAISSLIAATVAEAARRVEADLFTRLYPRARLVMVPGTDRALGAMLAVDAQDLVIGATRAARAQLNLAGDLAATPRPLSDILGTDAPDGFADAERAVIARALARSGGNISAAARALGLSRATLHRRLDRG</sequence>
<dbReference type="InterPro" id="IPR002197">
    <property type="entry name" value="HTH_Fis"/>
</dbReference>
<dbReference type="PRINTS" id="PR01590">
    <property type="entry name" value="HTHFIS"/>
</dbReference>
<gene>
    <name evidence="3" type="ORF">QF092_18350</name>
</gene>
<dbReference type="InterPro" id="IPR003018">
    <property type="entry name" value="GAF"/>
</dbReference>
<dbReference type="SUPFAM" id="SSF46689">
    <property type="entry name" value="Homeodomain-like"/>
    <property type="match status" value="1"/>
</dbReference>
<dbReference type="EMBL" id="CP124535">
    <property type="protein sequence ID" value="WGV16180.1"/>
    <property type="molecule type" value="Genomic_DNA"/>
</dbReference>
<evidence type="ECO:0000259" key="2">
    <source>
        <dbReference type="Pfam" id="PF02954"/>
    </source>
</evidence>
<dbReference type="SUPFAM" id="SSF55781">
    <property type="entry name" value="GAF domain-like"/>
    <property type="match status" value="1"/>
</dbReference>
<dbReference type="InterPro" id="IPR029016">
    <property type="entry name" value="GAF-like_dom_sf"/>
</dbReference>
<name>A0ABY8Q789_9RHOB</name>
<organism evidence="3 4">
    <name type="scientific">Fuscovulum ytuae</name>
    <dbReference type="NCBI Taxonomy" id="3042299"/>
    <lineage>
        <taxon>Bacteria</taxon>
        <taxon>Pseudomonadati</taxon>
        <taxon>Pseudomonadota</taxon>
        <taxon>Alphaproteobacteria</taxon>
        <taxon>Rhodobacterales</taxon>
        <taxon>Paracoccaceae</taxon>
        <taxon>Fuscovulum</taxon>
    </lineage>
</organism>
<dbReference type="Pfam" id="PF01590">
    <property type="entry name" value="GAF"/>
    <property type="match status" value="1"/>
</dbReference>